<feature type="transmembrane region" description="Helical" evidence="13">
    <location>
        <begin position="39"/>
        <end position="60"/>
    </location>
</feature>
<feature type="domain" description="RCK N-terminal" evidence="16">
    <location>
        <begin position="320"/>
        <end position="451"/>
    </location>
</feature>
<evidence type="ECO:0000256" key="13">
    <source>
        <dbReference type="SAM" id="Phobius"/>
    </source>
</evidence>
<dbReference type="InterPro" id="IPR047871">
    <property type="entry name" value="K_chnl_Slo-like"/>
</dbReference>
<evidence type="ECO:0000256" key="6">
    <source>
        <dbReference type="ARBA" id="ARBA00022958"/>
    </source>
</evidence>
<gene>
    <name evidence="17" type="ORF">Vbra_8080</name>
</gene>
<feature type="compositionally biased region" description="Polar residues" evidence="12">
    <location>
        <begin position="906"/>
        <end position="919"/>
    </location>
</feature>
<keyword evidence="6" id="KW-0630">Potassium</keyword>
<dbReference type="Gene3D" id="1.10.287.70">
    <property type="match status" value="1"/>
</dbReference>
<evidence type="ECO:0000256" key="2">
    <source>
        <dbReference type="ARBA" id="ARBA00022448"/>
    </source>
</evidence>
<keyword evidence="2" id="KW-0813">Transport</keyword>
<keyword evidence="4 13" id="KW-0812">Transmembrane</keyword>
<reference evidence="17 18" key="1">
    <citation type="submission" date="2014-11" db="EMBL/GenBank/DDBJ databases">
        <authorList>
            <person name="Zhu J."/>
            <person name="Qi W."/>
            <person name="Song R."/>
        </authorList>
    </citation>
    <scope>NUCLEOTIDE SEQUENCE [LARGE SCALE GENOMIC DNA]</scope>
</reference>
<keyword evidence="3" id="KW-0633">Potassium transport</keyword>
<feature type="region of interest" description="Disordered" evidence="12">
    <location>
        <begin position="856"/>
        <end position="949"/>
    </location>
</feature>
<feature type="region of interest" description="Disordered" evidence="12">
    <location>
        <begin position="1331"/>
        <end position="1408"/>
    </location>
</feature>
<feature type="domain" description="RCK N-terminal" evidence="16">
    <location>
        <begin position="1188"/>
        <end position="1261"/>
    </location>
</feature>
<sequence>MGGSLAGHNDWQQLHFAIDWPCNSRDVCEFNWLHLEIDIGLFVASFVLMLAVFYPATRCLQKVDRLVYLRIQLRNKMQSAFKLEYHHGTASVVFVLASGPLIQERVTITTWLIELTVAVLSFLNTVVFILTSRPKTRLKTLESLSSALVLDALILPSILSMLFSKTCFSFSFFASIRVIQLYKRFLDSSSVKQSSIAMQIVSVSIHIGCSACIFLCLERAGNPDFLRFSMPFHLTEIEGDGLGISNEGLDFFSSCYFVMVTISTVGYGDVFPTTSLGRAFSVLMIAGGIAAFSISTRALVEAFRVNQLGHGTYSPKKRFKHIVVTGNPTVNMCKDFITELYHPDHSEESALIDVIFLLSGGEKRGSYGMAVLESLNNWLRHRSNRHLAERVNLLQGSILEPSDFWRSAAPSSTAIVIIANLYSRDPNVEDSENVVRVLSVKQRLPDVRVMCLLNKAQNYSLLKTADLTRRDVVCLDEFKLQVISKGCVVPGFSALICNLVKSISDDEIGREGDPQWLQEYDKGITNELYELPLSRAYVGWQFQDVFIDILQRSSGRSVHLIGFRYPSWYRAPPEETQQPDDNQNSSTRGSIGAWSLAGSLNMSMKRQHTRWGDWGLNAPDGHATAISPFHTTMTNIKDSSSKAVAGEPNSNSKDDPTAKEIPPIIFFPGSAFPIPPPTHANTQAEAVDNAVSVSRQPSWSNTDSSRVSGDETPVPALSPRGDDKRPVLRRQRTQSITMRMFRAFIRGGSTTMHEAQVGSPDPTSREAFNPKTSPRGIGEMTERDGEKPTQEADSDDNKTPLGVGMIYGIFIAGDREAIVQKPEDEIEVAAQTEESPAPKIVNKGSILKVAQTLIHKSAKRRSESNEADHRTDPPQPDTEPPQPAPLPGAVSAPSPSPAPQPAPLRHQQSIPLSTCSKRSSFADPLPPQLPPALPSPPLPSDDPHLDTPFVHSVTQKQPINLAEAFLKRAESGDGPLDRPRLSVPSVPAVADDNAAETAENNDESALTFRGQQVHPAPAWLVANRRLLKRKKSSFIMEKGLENCSLEELFLTRLHSLKEIGRAPQAPPFECLVNGGHILLCWTPGNDDSGWLGLEYFLRPLRLAARQGQGTDNAVETNSDVPFMPPMKQRSQDMLHSTPDRSRTATFGRSRRVSISVDALSSTQTKERRGSNLSLGGGLSSTVNGGLLPVVVLVPIIPRDWCLVADDPMLFYVEGSSTNLFDLERCAFRRAKAIVVQANPSSEAVNDPYMMDASTVFSVRLVEGHLTDKSLLASLPGKSSRPPSPTSQPEEGSLLTRTMDLLPCFPLVIAELVYDGNVAFIARDRDNQLANEAADVGGQSQSAEAAAEREGDDTPHDSRRRAHINKDDGHDISDQEGSESSRYTPLHHPEAAPDPATTLEDTNGANPRRTSFAAMFGHFLGGQHHHQHSLRRSFIRYSMPAIDEQHQQHQQEHQEQQSDSRRGSTRVNRHSTQAIPSAAPIKRTSVDRRKASTEQRRQSMSILDVLVSPRKRTRASSAAISPIMEPPTASSSKERKFARMTSRESNRRISDRSTQPLSNTSNASKQGESLYGFGPLASGGGYGELQGENEYMQEGLLMADYPLTLGHSPYHREYYRHPRYSSGELFVSCVTSSLIVNALFNPSLPLLVREMVASRILVLSVPASFAGRQYEGLVKHFLDERDLLPIVLYRSAFVDPALSPLLENSALSNKVVPASSAPDAASQTPFLRRLKTVGNLLGNATPPAPSHSFTCRTHAGNFTRRSASSLGTDDDDKPEGDEGQAAPYSFAELRKKRRSRSLAPEAVHKGAETDGATTPGGRPAHPSRRKSFLRRLSLALRIGKSDSIVTEGQKRGSEQVETPPLVTAASSRTAVLRKRKKGRKAVDKKYPVREPLTAIQRNGGSKNLRMQKWVLVAPAASTTIGALDQVICFSPRANLHL</sequence>
<protein>
    <recommendedName>
        <fullName evidence="19">Potassium channel domain-containing protein</fullName>
    </recommendedName>
</protein>
<keyword evidence="10" id="KW-0407">Ion channel</keyword>
<comment type="catalytic activity">
    <reaction evidence="11">
        <text>K(+)(in) = K(+)(out)</text>
        <dbReference type="Rhea" id="RHEA:29463"/>
        <dbReference type="ChEBI" id="CHEBI:29103"/>
    </reaction>
</comment>
<evidence type="ECO:0000256" key="5">
    <source>
        <dbReference type="ARBA" id="ARBA00022826"/>
    </source>
</evidence>
<dbReference type="InterPro" id="IPR003929">
    <property type="entry name" value="K_chnl_BK_asu"/>
</dbReference>
<feature type="compositionally biased region" description="Basic and acidic residues" evidence="12">
    <location>
        <begin position="1531"/>
        <end position="1550"/>
    </location>
</feature>
<dbReference type="OrthoDB" id="10035564at2759"/>
<feature type="compositionally biased region" description="Polar residues" evidence="12">
    <location>
        <begin position="691"/>
        <end position="707"/>
    </location>
</feature>
<dbReference type="SUPFAM" id="SSF81324">
    <property type="entry name" value="Voltage-gated potassium channels"/>
    <property type="match status" value="1"/>
</dbReference>
<feature type="transmembrane region" description="Helical" evidence="13">
    <location>
        <begin position="279"/>
        <end position="300"/>
    </location>
</feature>
<dbReference type="InterPro" id="IPR003148">
    <property type="entry name" value="RCK_N"/>
</dbReference>
<dbReference type="Pfam" id="PF22614">
    <property type="entry name" value="Slo-like_RCK"/>
    <property type="match status" value="2"/>
</dbReference>
<dbReference type="Pfam" id="PF07885">
    <property type="entry name" value="Ion_trans_2"/>
    <property type="match status" value="1"/>
</dbReference>
<evidence type="ECO:0000256" key="1">
    <source>
        <dbReference type="ARBA" id="ARBA00004141"/>
    </source>
</evidence>
<dbReference type="EMBL" id="CDMY01000302">
    <property type="protein sequence ID" value="CEM00939.1"/>
    <property type="molecule type" value="Genomic_DNA"/>
</dbReference>
<feature type="region of interest" description="Disordered" evidence="12">
    <location>
        <begin position="1443"/>
        <end position="1569"/>
    </location>
</feature>
<feature type="compositionally biased region" description="Pro residues" evidence="12">
    <location>
        <begin position="873"/>
        <end position="886"/>
    </location>
</feature>
<comment type="subcellular location">
    <subcellularLocation>
        <location evidence="1">Membrane</location>
        <topology evidence="1">Multi-pass membrane protein</topology>
    </subcellularLocation>
</comment>
<dbReference type="PANTHER" id="PTHR10027">
    <property type="entry name" value="CALCIUM-ACTIVATED POTASSIUM CHANNEL ALPHA CHAIN"/>
    <property type="match status" value="1"/>
</dbReference>
<feature type="compositionally biased region" description="Polar residues" evidence="12">
    <location>
        <begin position="575"/>
        <end position="589"/>
    </location>
</feature>
<feature type="compositionally biased region" description="Pro residues" evidence="12">
    <location>
        <begin position="924"/>
        <end position="940"/>
    </location>
</feature>
<evidence type="ECO:0000313" key="18">
    <source>
        <dbReference type="Proteomes" id="UP000041254"/>
    </source>
</evidence>
<evidence type="ECO:0000256" key="7">
    <source>
        <dbReference type="ARBA" id="ARBA00022989"/>
    </source>
</evidence>
<evidence type="ECO:0008006" key="19">
    <source>
        <dbReference type="Google" id="ProtNLM"/>
    </source>
</evidence>
<evidence type="ECO:0000256" key="10">
    <source>
        <dbReference type="ARBA" id="ARBA00023303"/>
    </source>
</evidence>
<feature type="region of interest" description="Disordered" evidence="12">
    <location>
        <begin position="1271"/>
        <end position="1291"/>
    </location>
</feature>
<keyword evidence="8" id="KW-0406">Ion transport</keyword>
<dbReference type="Proteomes" id="UP000041254">
    <property type="component" value="Unassembled WGS sequence"/>
</dbReference>
<evidence type="ECO:0000256" key="11">
    <source>
        <dbReference type="ARBA" id="ARBA00034430"/>
    </source>
</evidence>
<evidence type="ECO:0000256" key="8">
    <source>
        <dbReference type="ARBA" id="ARBA00023065"/>
    </source>
</evidence>
<dbReference type="GO" id="GO:0005267">
    <property type="term" value="F:potassium channel activity"/>
    <property type="evidence" value="ECO:0007669"/>
    <property type="project" value="UniProtKB-KW"/>
</dbReference>
<feature type="compositionally biased region" description="Acidic residues" evidence="12">
    <location>
        <begin position="1767"/>
        <end position="1777"/>
    </location>
</feature>
<proteinExistence type="predicted"/>
<keyword evidence="7 13" id="KW-1133">Transmembrane helix</keyword>
<evidence type="ECO:0000256" key="3">
    <source>
        <dbReference type="ARBA" id="ARBA00022538"/>
    </source>
</evidence>
<evidence type="ECO:0000259" key="16">
    <source>
        <dbReference type="Pfam" id="PF22614"/>
    </source>
</evidence>
<name>A0A0G4ETF5_VITBC</name>
<evidence type="ECO:0000313" key="17">
    <source>
        <dbReference type="EMBL" id="CEM00939.1"/>
    </source>
</evidence>
<dbReference type="InParanoid" id="A0A0G4ETF5"/>
<feature type="compositionally biased region" description="Basic and acidic residues" evidence="12">
    <location>
        <begin position="780"/>
        <end position="798"/>
    </location>
</feature>
<dbReference type="PANTHER" id="PTHR10027:SF10">
    <property type="entry name" value="SLOWPOKE 2, ISOFORM D"/>
    <property type="match status" value="1"/>
</dbReference>
<keyword evidence="5" id="KW-0631">Potassium channel</keyword>
<dbReference type="VEuPathDB" id="CryptoDB:Vbra_8080"/>
<feature type="compositionally biased region" description="Polar residues" evidence="12">
    <location>
        <begin position="1551"/>
        <end position="1566"/>
    </location>
</feature>
<feature type="region of interest" description="Disordered" evidence="12">
    <location>
        <begin position="749"/>
        <end position="800"/>
    </location>
</feature>
<dbReference type="Pfam" id="PF03493">
    <property type="entry name" value="BK_channel_a"/>
    <property type="match status" value="1"/>
</dbReference>
<feature type="compositionally biased region" description="Basic and acidic residues" evidence="12">
    <location>
        <begin position="1443"/>
        <end position="1461"/>
    </location>
</feature>
<feature type="compositionally biased region" description="Basic and acidic residues" evidence="12">
    <location>
        <begin position="1483"/>
        <end position="1496"/>
    </location>
</feature>
<dbReference type="STRING" id="1169540.A0A0G4ETF5"/>
<evidence type="ECO:0000259" key="14">
    <source>
        <dbReference type="Pfam" id="PF03493"/>
    </source>
</evidence>
<feature type="domain" description="Potassium channel" evidence="15">
    <location>
        <begin position="246"/>
        <end position="303"/>
    </location>
</feature>
<accession>A0A0G4ETF5</accession>
<feature type="transmembrane region" description="Helical" evidence="13">
    <location>
        <begin position="152"/>
        <end position="176"/>
    </location>
</feature>
<feature type="region of interest" description="Disordered" evidence="12">
    <location>
        <begin position="571"/>
        <end position="591"/>
    </location>
</feature>
<organism evidence="17 18">
    <name type="scientific">Vitrella brassicaformis (strain CCMP3155)</name>
    <dbReference type="NCBI Taxonomy" id="1169540"/>
    <lineage>
        <taxon>Eukaryota</taxon>
        <taxon>Sar</taxon>
        <taxon>Alveolata</taxon>
        <taxon>Colpodellida</taxon>
        <taxon>Vitrellaceae</taxon>
        <taxon>Vitrella</taxon>
    </lineage>
</organism>
<dbReference type="InterPro" id="IPR013099">
    <property type="entry name" value="K_chnl_dom"/>
</dbReference>
<feature type="region of interest" description="Disordered" evidence="12">
    <location>
        <begin position="638"/>
        <end position="661"/>
    </location>
</feature>
<evidence type="ECO:0000259" key="15">
    <source>
        <dbReference type="Pfam" id="PF07885"/>
    </source>
</evidence>
<feature type="compositionally biased region" description="Polar residues" evidence="12">
    <location>
        <begin position="1398"/>
        <end position="1408"/>
    </location>
</feature>
<feature type="transmembrane region" description="Helical" evidence="13">
    <location>
        <begin position="108"/>
        <end position="131"/>
    </location>
</feature>
<dbReference type="Gene3D" id="3.40.50.720">
    <property type="entry name" value="NAD(P)-binding Rossmann-like Domain"/>
    <property type="match status" value="1"/>
</dbReference>
<feature type="compositionally biased region" description="Basic and acidic residues" evidence="12">
    <location>
        <begin position="1363"/>
        <end position="1372"/>
    </location>
</feature>
<feature type="region of interest" description="Disordered" evidence="12">
    <location>
        <begin position="689"/>
        <end position="726"/>
    </location>
</feature>
<feature type="region of interest" description="Disordered" evidence="12">
    <location>
        <begin position="1759"/>
        <end position="1825"/>
    </location>
</feature>
<evidence type="ECO:0000256" key="4">
    <source>
        <dbReference type="ARBA" id="ARBA00022692"/>
    </source>
</evidence>
<feature type="domain" description="Calcium-activated potassium channel BK alpha subunit" evidence="14">
    <location>
        <begin position="471"/>
        <end position="551"/>
    </location>
</feature>
<dbReference type="GO" id="GO:0016020">
    <property type="term" value="C:membrane"/>
    <property type="evidence" value="ECO:0007669"/>
    <property type="project" value="UniProtKB-SubCell"/>
</dbReference>
<keyword evidence="18" id="KW-1185">Reference proteome</keyword>
<feature type="transmembrane region" description="Helical" evidence="13">
    <location>
        <begin position="196"/>
        <end position="217"/>
    </location>
</feature>
<evidence type="ECO:0000256" key="9">
    <source>
        <dbReference type="ARBA" id="ARBA00023136"/>
    </source>
</evidence>
<feature type="compositionally biased region" description="Basic and acidic residues" evidence="12">
    <location>
        <begin position="1345"/>
        <end position="1356"/>
    </location>
</feature>
<feature type="compositionally biased region" description="Basic and acidic residues" evidence="12">
    <location>
        <begin position="860"/>
        <end position="872"/>
    </location>
</feature>
<keyword evidence="9 13" id="KW-0472">Membrane</keyword>
<evidence type="ECO:0000256" key="12">
    <source>
        <dbReference type="SAM" id="MobiDB-lite"/>
    </source>
</evidence>